<proteinExistence type="predicted"/>
<gene>
    <name evidence="1" type="ORF">PPTG_24947</name>
</gene>
<dbReference type="RefSeq" id="XP_008917247.1">
    <property type="nucleotide sequence ID" value="XM_008918999.1"/>
</dbReference>
<reference evidence="2" key="1">
    <citation type="submission" date="2011-12" db="EMBL/GenBank/DDBJ databases">
        <authorList>
            <consortium name="The Broad Institute Genome Sequencing Platform"/>
            <person name="Russ C."/>
            <person name="Tyler B."/>
            <person name="Panabieres F."/>
            <person name="Shan W."/>
            <person name="Tripathy S."/>
            <person name="Grunwald N."/>
            <person name="Machado M."/>
            <person name="Young S.K."/>
            <person name="Zeng Q."/>
            <person name="Gargeya S."/>
            <person name="Fitzgerald M."/>
            <person name="Haas B."/>
            <person name="Abouelleil A."/>
            <person name="Alvarado L."/>
            <person name="Arachchi H.M."/>
            <person name="Berlin A."/>
            <person name="Chapman S.B."/>
            <person name="Gearin G."/>
            <person name="Goldberg J."/>
            <person name="Griggs A."/>
            <person name="Gujja S."/>
            <person name="Hansen M."/>
            <person name="Heiman D."/>
            <person name="Howarth C."/>
            <person name="Larimer J."/>
            <person name="Lui A."/>
            <person name="MacDonald P.J.P."/>
            <person name="McCowen C."/>
            <person name="Montmayeur A."/>
            <person name="Murphy C."/>
            <person name="Neiman D."/>
            <person name="Pearson M."/>
            <person name="Priest M."/>
            <person name="Roberts A."/>
            <person name="Saif S."/>
            <person name="Shea T."/>
            <person name="Sisk P."/>
            <person name="Stolte C."/>
            <person name="Sykes S."/>
            <person name="Wortman J."/>
            <person name="Nusbaum C."/>
            <person name="Birren B."/>
        </authorList>
    </citation>
    <scope>NUCLEOTIDE SEQUENCE [LARGE SCALE GENOMIC DNA]</scope>
    <source>
        <strain evidence="2">INRA-310</strain>
    </source>
</reference>
<organism evidence="1 2">
    <name type="scientific">Phytophthora nicotianae (strain INRA-310)</name>
    <name type="common">Phytophthora parasitica</name>
    <dbReference type="NCBI Taxonomy" id="761204"/>
    <lineage>
        <taxon>Eukaryota</taxon>
        <taxon>Sar</taxon>
        <taxon>Stramenopiles</taxon>
        <taxon>Oomycota</taxon>
        <taxon>Peronosporomycetes</taxon>
        <taxon>Peronosporales</taxon>
        <taxon>Peronosporaceae</taxon>
        <taxon>Phytophthora</taxon>
    </lineage>
</organism>
<dbReference type="Proteomes" id="UP000018817">
    <property type="component" value="Unassembled WGS sequence"/>
</dbReference>
<sequence length="103" mass="12243">MTGSRPRSSLQRRNRCAHLRRRWKSRSCSSSVLLVRRRLKSARQLSATRDHFGRFFGFDCLPARRKRTLLSLMQRIQLRLRLRSTQVEDLQSIRLLCLPSVLH</sequence>
<accession>W2PBT5</accession>
<evidence type="ECO:0000313" key="1">
    <source>
        <dbReference type="EMBL" id="ETM97454.1"/>
    </source>
</evidence>
<evidence type="ECO:0000313" key="2">
    <source>
        <dbReference type="Proteomes" id="UP000018817"/>
    </source>
</evidence>
<dbReference type="EMBL" id="KI669983">
    <property type="protein sequence ID" value="ETM97454.1"/>
    <property type="molecule type" value="Genomic_DNA"/>
</dbReference>
<reference evidence="1 2" key="2">
    <citation type="submission" date="2013-11" db="EMBL/GenBank/DDBJ databases">
        <title>The Genome Sequence of Phytophthora parasitica INRA-310.</title>
        <authorList>
            <consortium name="The Broad Institute Genomics Platform"/>
            <person name="Russ C."/>
            <person name="Tyler B."/>
            <person name="Panabieres F."/>
            <person name="Shan W."/>
            <person name="Tripathy S."/>
            <person name="Grunwald N."/>
            <person name="Machado M."/>
            <person name="Johnson C.S."/>
            <person name="Arredondo F."/>
            <person name="Hong C."/>
            <person name="Coffey M."/>
            <person name="Young S.K."/>
            <person name="Zeng Q."/>
            <person name="Gargeya S."/>
            <person name="Fitzgerald M."/>
            <person name="Abouelleil A."/>
            <person name="Alvarado L."/>
            <person name="Chapman S.B."/>
            <person name="Gainer-Dewar J."/>
            <person name="Goldberg J."/>
            <person name="Griggs A."/>
            <person name="Gujja S."/>
            <person name="Hansen M."/>
            <person name="Howarth C."/>
            <person name="Imamovic A."/>
            <person name="Ireland A."/>
            <person name="Larimer J."/>
            <person name="McCowan C."/>
            <person name="Murphy C."/>
            <person name="Pearson M."/>
            <person name="Poon T.W."/>
            <person name="Priest M."/>
            <person name="Roberts A."/>
            <person name="Saif S."/>
            <person name="Shea T."/>
            <person name="Sykes S."/>
            <person name="Wortman J."/>
            <person name="Nusbaum C."/>
            <person name="Birren B."/>
        </authorList>
    </citation>
    <scope>NUCLEOTIDE SEQUENCE [LARGE SCALE GENOMIC DNA]</scope>
    <source>
        <strain evidence="1 2">INRA-310</strain>
    </source>
</reference>
<protein>
    <submittedName>
        <fullName evidence="1">Uncharacterized protein</fullName>
    </submittedName>
</protein>
<dbReference type="AlphaFoldDB" id="W2PBT5"/>
<dbReference type="GeneID" id="20193546"/>
<dbReference type="VEuPathDB" id="FungiDB:PPTG_24947"/>
<name>W2PBT5_PHYN3</name>